<proteinExistence type="predicted"/>
<protein>
    <submittedName>
        <fullName evidence="1">Uncharacterized protein</fullName>
    </submittedName>
</protein>
<keyword evidence="2" id="KW-1185">Reference proteome</keyword>
<accession>A0ACB9HCG2</accession>
<organism evidence="1 2">
    <name type="scientific">Smallanthus sonchifolius</name>
    <dbReference type="NCBI Taxonomy" id="185202"/>
    <lineage>
        <taxon>Eukaryota</taxon>
        <taxon>Viridiplantae</taxon>
        <taxon>Streptophyta</taxon>
        <taxon>Embryophyta</taxon>
        <taxon>Tracheophyta</taxon>
        <taxon>Spermatophyta</taxon>
        <taxon>Magnoliopsida</taxon>
        <taxon>eudicotyledons</taxon>
        <taxon>Gunneridae</taxon>
        <taxon>Pentapetalae</taxon>
        <taxon>asterids</taxon>
        <taxon>campanulids</taxon>
        <taxon>Asterales</taxon>
        <taxon>Asteraceae</taxon>
        <taxon>Asteroideae</taxon>
        <taxon>Heliantheae alliance</taxon>
        <taxon>Millerieae</taxon>
        <taxon>Smallanthus</taxon>
    </lineage>
</organism>
<gene>
    <name evidence="1" type="ORF">L1987_36073</name>
</gene>
<evidence type="ECO:0000313" key="2">
    <source>
        <dbReference type="Proteomes" id="UP001056120"/>
    </source>
</evidence>
<sequence>MVVESFHTPVRVKFQRSPLTWREDNKGYKTEHPHHSLNSENHIKGQQKKKARKGKRRASFSSLSLIEIQLMAAINNR</sequence>
<comment type="caution">
    <text evidence="1">The sequence shown here is derived from an EMBL/GenBank/DDBJ whole genome shotgun (WGS) entry which is preliminary data.</text>
</comment>
<name>A0ACB9HCG2_9ASTR</name>
<dbReference type="Proteomes" id="UP001056120">
    <property type="component" value="Linkage Group LG12"/>
</dbReference>
<reference evidence="1 2" key="2">
    <citation type="journal article" date="2022" name="Mol. Ecol. Resour.">
        <title>The genomes of chicory, endive, great burdock and yacon provide insights into Asteraceae paleo-polyploidization history and plant inulin production.</title>
        <authorList>
            <person name="Fan W."/>
            <person name="Wang S."/>
            <person name="Wang H."/>
            <person name="Wang A."/>
            <person name="Jiang F."/>
            <person name="Liu H."/>
            <person name="Zhao H."/>
            <person name="Xu D."/>
            <person name="Zhang Y."/>
        </authorList>
    </citation>
    <scope>NUCLEOTIDE SEQUENCE [LARGE SCALE GENOMIC DNA]</scope>
    <source>
        <strain evidence="2">cv. Yunnan</strain>
        <tissue evidence="1">Leaves</tissue>
    </source>
</reference>
<evidence type="ECO:0000313" key="1">
    <source>
        <dbReference type="EMBL" id="KAI3793454.1"/>
    </source>
</evidence>
<reference evidence="2" key="1">
    <citation type="journal article" date="2022" name="Mol. Ecol. Resour.">
        <title>The genomes of chicory, endive, great burdock and yacon provide insights into Asteraceae palaeo-polyploidization history and plant inulin production.</title>
        <authorList>
            <person name="Fan W."/>
            <person name="Wang S."/>
            <person name="Wang H."/>
            <person name="Wang A."/>
            <person name="Jiang F."/>
            <person name="Liu H."/>
            <person name="Zhao H."/>
            <person name="Xu D."/>
            <person name="Zhang Y."/>
        </authorList>
    </citation>
    <scope>NUCLEOTIDE SEQUENCE [LARGE SCALE GENOMIC DNA]</scope>
    <source>
        <strain evidence="2">cv. Yunnan</strain>
    </source>
</reference>
<dbReference type="EMBL" id="CM042029">
    <property type="protein sequence ID" value="KAI3793454.1"/>
    <property type="molecule type" value="Genomic_DNA"/>
</dbReference>